<protein>
    <recommendedName>
        <fullName evidence="1">PRC-barrel domain-containing protein</fullName>
    </recommendedName>
</protein>
<dbReference type="Gene3D" id="2.30.30.240">
    <property type="entry name" value="PRC-barrel domain"/>
    <property type="match status" value="1"/>
</dbReference>
<reference evidence="2" key="1">
    <citation type="submission" date="2018-05" db="EMBL/GenBank/DDBJ databases">
        <authorList>
            <person name="Lanie J.A."/>
            <person name="Ng W.-L."/>
            <person name="Kazmierczak K.M."/>
            <person name="Andrzejewski T.M."/>
            <person name="Davidsen T.M."/>
            <person name="Wayne K.J."/>
            <person name="Tettelin H."/>
            <person name="Glass J.I."/>
            <person name="Rusch D."/>
            <person name="Podicherti R."/>
            <person name="Tsui H.-C.T."/>
            <person name="Winkler M.E."/>
        </authorList>
    </citation>
    <scope>NUCLEOTIDE SEQUENCE</scope>
</reference>
<accession>A0A381YPX4</accession>
<dbReference type="EMBL" id="UINC01018750">
    <property type="protein sequence ID" value="SVA79019.1"/>
    <property type="molecule type" value="Genomic_DNA"/>
</dbReference>
<dbReference type="InterPro" id="IPR011033">
    <property type="entry name" value="PRC_barrel-like_sf"/>
</dbReference>
<organism evidence="2">
    <name type="scientific">marine metagenome</name>
    <dbReference type="NCBI Taxonomy" id="408172"/>
    <lineage>
        <taxon>unclassified sequences</taxon>
        <taxon>metagenomes</taxon>
        <taxon>ecological metagenomes</taxon>
    </lineage>
</organism>
<evidence type="ECO:0000259" key="1">
    <source>
        <dbReference type="Pfam" id="PF05239"/>
    </source>
</evidence>
<dbReference type="InterPro" id="IPR027275">
    <property type="entry name" value="PRC-brl_dom"/>
</dbReference>
<sequence length="93" mass="10479">MRNAERQPPMADRHASDIRGLPVIIPDGRLLGTVHDTVIDVNEWSCTHVFVSDPPEGLVEGRTHVAIPWNWVRSVGDVVVLRWFPPTPIPRNL</sequence>
<dbReference type="SUPFAM" id="SSF50346">
    <property type="entry name" value="PRC-barrel domain"/>
    <property type="match status" value="1"/>
</dbReference>
<evidence type="ECO:0000313" key="2">
    <source>
        <dbReference type="EMBL" id="SVA79019.1"/>
    </source>
</evidence>
<gene>
    <name evidence="2" type="ORF">METZ01_LOCUS131873</name>
</gene>
<name>A0A381YPX4_9ZZZZ</name>
<proteinExistence type="predicted"/>
<feature type="domain" description="PRC-barrel" evidence="1">
    <location>
        <begin position="14"/>
        <end position="81"/>
    </location>
</feature>
<dbReference type="Pfam" id="PF05239">
    <property type="entry name" value="PRC"/>
    <property type="match status" value="1"/>
</dbReference>
<dbReference type="AlphaFoldDB" id="A0A381YPX4"/>